<evidence type="ECO:0000313" key="3">
    <source>
        <dbReference type="Proteomes" id="UP000051952"/>
    </source>
</evidence>
<dbReference type="Proteomes" id="UP000051952">
    <property type="component" value="Unassembled WGS sequence"/>
</dbReference>
<protein>
    <recommendedName>
        <fullName evidence="1">BLUF domain-containing protein</fullName>
    </recommendedName>
</protein>
<feature type="domain" description="BLUF" evidence="1">
    <location>
        <begin position="41"/>
        <end position="136"/>
    </location>
</feature>
<dbReference type="InterPro" id="IPR036046">
    <property type="entry name" value="Acylphosphatase-like_dom_sf"/>
</dbReference>
<reference evidence="3" key="1">
    <citation type="submission" date="2015-09" db="EMBL/GenBank/DDBJ databases">
        <authorList>
            <consortium name="Pathogen Informatics"/>
        </authorList>
    </citation>
    <scope>NUCLEOTIDE SEQUENCE [LARGE SCALE GENOMIC DNA]</scope>
    <source>
        <strain evidence="3">Lake Konstanz</strain>
    </source>
</reference>
<dbReference type="GO" id="GO:0071949">
    <property type="term" value="F:FAD binding"/>
    <property type="evidence" value="ECO:0007669"/>
    <property type="project" value="InterPro"/>
</dbReference>
<dbReference type="VEuPathDB" id="TriTrypDB:BSAL_33505"/>
<dbReference type="InterPro" id="IPR007024">
    <property type="entry name" value="BLUF_domain"/>
</dbReference>
<gene>
    <name evidence="2" type="ORF">BSAL_33505</name>
</gene>
<keyword evidence="3" id="KW-1185">Reference proteome</keyword>
<dbReference type="Gene3D" id="3.30.70.100">
    <property type="match status" value="1"/>
</dbReference>
<dbReference type="SMART" id="SM01034">
    <property type="entry name" value="BLUF"/>
    <property type="match status" value="1"/>
</dbReference>
<dbReference type="EMBL" id="CYKH01001954">
    <property type="protein sequence ID" value="CUI15264.1"/>
    <property type="molecule type" value="Genomic_DNA"/>
</dbReference>
<dbReference type="PROSITE" id="PS50925">
    <property type="entry name" value="BLUF"/>
    <property type="match status" value="1"/>
</dbReference>
<evidence type="ECO:0000259" key="1">
    <source>
        <dbReference type="PROSITE" id="PS50925"/>
    </source>
</evidence>
<dbReference type="Pfam" id="PF04940">
    <property type="entry name" value="BLUF"/>
    <property type="match status" value="1"/>
</dbReference>
<dbReference type="SUPFAM" id="SSF54975">
    <property type="entry name" value="Acylphosphatase/BLUF domain-like"/>
    <property type="match status" value="1"/>
</dbReference>
<feature type="non-terminal residue" evidence="2">
    <location>
        <position position="1"/>
    </location>
</feature>
<evidence type="ECO:0000313" key="2">
    <source>
        <dbReference type="EMBL" id="CUI15264.1"/>
    </source>
</evidence>
<proteinExistence type="predicted"/>
<dbReference type="AlphaFoldDB" id="A0A0S4KNR1"/>
<organism evidence="2 3">
    <name type="scientific">Bodo saltans</name>
    <name type="common">Flagellated protozoan</name>
    <dbReference type="NCBI Taxonomy" id="75058"/>
    <lineage>
        <taxon>Eukaryota</taxon>
        <taxon>Discoba</taxon>
        <taxon>Euglenozoa</taxon>
        <taxon>Kinetoplastea</taxon>
        <taxon>Metakinetoplastina</taxon>
        <taxon>Eubodonida</taxon>
        <taxon>Bodonidae</taxon>
        <taxon>Bodo</taxon>
    </lineage>
</organism>
<dbReference type="GO" id="GO:0009882">
    <property type="term" value="F:blue light photoreceptor activity"/>
    <property type="evidence" value="ECO:0007669"/>
    <property type="project" value="InterPro"/>
</dbReference>
<sequence>DKGAIAAVENEIEEARARMVEALAVVDMKVRFPEARRLWLNIRLVMHSRLPAECPRWSEEEWMAHIMKWSEDNSRRGITGILMTTGVVHFCVFEGAQSAVQELFLKVSKDATHKDCTMLSLGKIETRDYVFGLKLHYITDDIMATVLQRAQTDIILSSSFAPQVARDVVVRGGDAEGIVPDHRPESIAVAVLLDALVGAHHSAQSYKAATTMIEDIVYPQLGVVVERFGEAMVIVFPWPQATQAFTCTKMILEQVPHSIAAIATGSCTFVSAPYCWAFGTAIINAKDLLYIAQRERRRLIVTEAASDRCSKAHHRFLSITVDAHVYFTLQSLAEGRLGLEDDPTEGDIVIPAVGMTPVIVPTSNVTTFRHMTHAELVEKSQAAAVVRGALTKEKIQEYYRQLDPANAGWVGKDTVVRWIKSGNSPYQLFEPHEETQLPCTNSFVLRYPSFNNLKLLKPSDTASYLVAIADCK</sequence>
<name>A0A0S4KNR1_BODSA</name>
<accession>A0A0S4KNR1</accession>